<protein>
    <submittedName>
        <fullName evidence="2">Uncharacterized protein</fullName>
    </submittedName>
</protein>
<dbReference type="AlphaFoldDB" id="A0A5P1E3L4"/>
<evidence type="ECO:0000256" key="1">
    <source>
        <dbReference type="SAM" id="MobiDB-lite"/>
    </source>
</evidence>
<dbReference type="EMBL" id="CM007390">
    <property type="protein sequence ID" value="ONK57140.1"/>
    <property type="molecule type" value="Genomic_DNA"/>
</dbReference>
<gene>
    <name evidence="2" type="ORF">A4U43_C10F17020</name>
</gene>
<dbReference type="Proteomes" id="UP000243459">
    <property type="component" value="Chromosome 10"/>
</dbReference>
<name>A0A5P1E3L4_ASPOF</name>
<evidence type="ECO:0000313" key="2">
    <source>
        <dbReference type="EMBL" id="ONK57140.1"/>
    </source>
</evidence>
<accession>A0A5P1E3L4</accession>
<evidence type="ECO:0000313" key="3">
    <source>
        <dbReference type="Proteomes" id="UP000243459"/>
    </source>
</evidence>
<feature type="compositionally biased region" description="Acidic residues" evidence="1">
    <location>
        <begin position="101"/>
        <end position="112"/>
    </location>
</feature>
<feature type="region of interest" description="Disordered" evidence="1">
    <location>
        <begin position="1"/>
        <end position="36"/>
    </location>
</feature>
<proteinExistence type="predicted"/>
<dbReference type="Gramene" id="ONK57140">
    <property type="protein sequence ID" value="ONK57140"/>
    <property type="gene ID" value="A4U43_C10F17020"/>
</dbReference>
<feature type="compositionally biased region" description="Basic and acidic residues" evidence="1">
    <location>
        <begin position="88"/>
        <end position="100"/>
    </location>
</feature>
<reference evidence="3" key="1">
    <citation type="journal article" date="2017" name="Nat. Commun.">
        <title>The asparagus genome sheds light on the origin and evolution of a young Y chromosome.</title>
        <authorList>
            <person name="Harkess A."/>
            <person name="Zhou J."/>
            <person name="Xu C."/>
            <person name="Bowers J.E."/>
            <person name="Van der Hulst R."/>
            <person name="Ayyampalayam S."/>
            <person name="Mercati F."/>
            <person name="Riccardi P."/>
            <person name="McKain M.R."/>
            <person name="Kakrana A."/>
            <person name="Tang H."/>
            <person name="Ray J."/>
            <person name="Groenendijk J."/>
            <person name="Arikit S."/>
            <person name="Mathioni S.M."/>
            <person name="Nakano M."/>
            <person name="Shan H."/>
            <person name="Telgmann-Rauber A."/>
            <person name="Kanno A."/>
            <person name="Yue Z."/>
            <person name="Chen H."/>
            <person name="Li W."/>
            <person name="Chen Y."/>
            <person name="Xu X."/>
            <person name="Zhang Y."/>
            <person name="Luo S."/>
            <person name="Chen H."/>
            <person name="Gao J."/>
            <person name="Mao Z."/>
            <person name="Pires J.C."/>
            <person name="Luo M."/>
            <person name="Kudrna D."/>
            <person name="Wing R.A."/>
            <person name="Meyers B.C."/>
            <person name="Yi K."/>
            <person name="Kong H."/>
            <person name="Lavrijsen P."/>
            <person name="Sunseri F."/>
            <person name="Falavigna A."/>
            <person name="Ye Y."/>
            <person name="Leebens-Mack J.H."/>
            <person name="Chen G."/>
        </authorList>
    </citation>
    <scope>NUCLEOTIDE SEQUENCE [LARGE SCALE GENOMIC DNA]</scope>
    <source>
        <strain evidence="3">cv. DH0086</strain>
    </source>
</reference>
<organism evidence="2 3">
    <name type="scientific">Asparagus officinalis</name>
    <name type="common">Garden asparagus</name>
    <dbReference type="NCBI Taxonomy" id="4686"/>
    <lineage>
        <taxon>Eukaryota</taxon>
        <taxon>Viridiplantae</taxon>
        <taxon>Streptophyta</taxon>
        <taxon>Embryophyta</taxon>
        <taxon>Tracheophyta</taxon>
        <taxon>Spermatophyta</taxon>
        <taxon>Magnoliopsida</taxon>
        <taxon>Liliopsida</taxon>
        <taxon>Asparagales</taxon>
        <taxon>Asparagaceae</taxon>
        <taxon>Asparagoideae</taxon>
        <taxon>Asparagus</taxon>
    </lineage>
</organism>
<keyword evidence="3" id="KW-1185">Reference proteome</keyword>
<feature type="region of interest" description="Disordered" evidence="1">
    <location>
        <begin position="76"/>
        <end position="112"/>
    </location>
</feature>
<sequence>MDGRGGGVRRRLGGAAGSCGDRNGLPGRVRSPPHNHHIRVAGNEALLQVISGRWEVVLREIRIPCRGLLQSNEGRGSFGCKVVGPSRRMSEEEGRRREEQGMMEEVEREENE</sequence>